<feature type="compositionally biased region" description="Polar residues" evidence="1">
    <location>
        <begin position="30"/>
        <end position="40"/>
    </location>
</feature>
<protein>
    <submittedName>
        <fullName evidence="2">8021_t:CDS:1</fullName>
    </submittedName>
</protein>
<reference evidence="2 3" key="1">
    <citation type="submission" date="2021-06" db="EMBL/GenBank/DDBJ databases">
        <authorList>
            <person name="Kallberg Y."/>
            <person name="Tangrot J."/>
            <person name="Rosling A."/>
        </authorList>
    </citation>
    <scope>NUCLEOTIDE SEQUENCE [LARGE SCALE GENOMIC DNA]</scope>
    <source>
        <strain evidence="2 3">120-4 pot B 10/14</strain>
    </source>
</reference>
<sequence>NIKKEIIKRETEEAENNEIPTLLKNSEEVSNNGQNIISNKNSDKVEEKLPSVSRKRKRSDAGHIKTAFDDRNHINSKFDPGHRLEIKKRWEIVRRKNLSSEERNKSVYQSI</sequence>
<accession>A0ABN7WPV4</accession>
<evidence type="ECO:0000313" key="2">
    <source>
        <dbReference type="EMBL" id="CAG8837540.1"/>
    </source>
</evidence>
<proteinExistence type="predicted"/>
<comment type="caution">
    <text evidence="2">The sequence shown here is derived from an EMBL/GenBank/DDBJ whole genome shotgun (WGS) entry which is preliminary data.</text>
</comment>
<feature type="region of interest" description="Disordered" evidence="1">
    <location>
        <begin position="30"/>
        <end position="65"/>
    </location>
</feature>
<evidence type="ECO:0000313" key="3">
    <source>
        <dbReference type="Proteomes" id="UP000789901"/>
    </source>
</evidence>
<name>A0ABN7WPV4_GIGMA</name>
<dbReference type="EMBL" id="CAJVQB010056114">
    <property type="protein sequence ID" value="CAG8837540.1"/>
    <property type="molecule type" value="Genomic_DNA"/>
</dbReference>
<feature type="non-terminal residue" evidence="2">
    <location>
        <position position="1"/>
    </location>
</feature>
<organism evidence="2 3">
    <name type="scientific">Gigaspora margarita</name>
    <dbReference type="NCBI Taxonomy" id="4874"/>
    <lineage>
        <taxon>Eukaryota</taxon>
        <taxon>Fungi</taxon>
        <taxon>Fungi incertae sedis</taxon>
        <taxon>Mucoromycota</taxon>
        <taxon>Glomeromycotina</taxon>
        <taxon>Glomeromycetes</taxon>
        <taxon>Diversisporales</taxon>
        <taxon>Gigasporaceae</taxon>
        <taxon>Gigaspora</taxon>
    </lineage>
</organism>
<gene>
    <name evidence="2" type="ORF">GMARGA_LOCUS33543</name>
</gene>
<dbReference type="Proteomes" id="UP000789901">
    <property type="component" value="Unassembled WGS sequence"/>
</dbReference>
<evidence type="ECO:0000256" key="1">
    <source>
        <dbReference type="SAM" id="MobiDB-lite"/>
    </source>
</evidence>
<keyword evidence="3" id="KW-1185">Reference proteome</keyword>